<dbReference type="Proteomes" id="UP001642483">
    <property type="component" value="Unassembled WGS sequence"/>
</dbReference>
<reference evidence="3 4" key="1">
    <citation type="submission" date="2024-02" db="EMBL/GenBank/DDBJ databases">
        <authorList>
            <person name="Daric V."/>
            <person name="Darras S."/>
        </authorList>
    </citation>
    <scope>NUCLEOTIDE SEQUENCE [LARGE SCALE GENOMIC DNA]</scope>
</reference>
<evidence type="ECO:0000313" key="3">
    <source>
        <dbReference type="EMBL" id="CAK8680519.1"/>
    </source>
</evidence>
<protein>
    <submittedName>
        <fullName evidence="3">Uncharacterized protein</fullName>
    </submittedName>
</protein>
<evidence type="ECO:0000256" key="1">
    <source>
        <dbReference type="SAM" id="Phobius"/>
    </source>
</evidence>
<keyword evidence="1" id="KW-0812">Transmembrane</keyword>
<feature type="chain" id="PRO_5047005350" evidence="2">
    <location>
        <begin position="22"/>
        <end position="360"/>
    </location>
</feature>
<dbReference type="EMBL" id="CAWYQH010000068">
    <property type="protein sequence ID" value="CAK8680519.1"/>
    <property type="molecule type" value="Genomic_DNA"/>
</dbReference>
<feature type="signal peptide" evidence="2">
    <location>
        <begin position="1"/>
        <end position="21"/>
    </location>
</feature>
<evidence type="ECO:0000313" key="4">
    <source>
        <dbReference type="Proteomes" id="UP001642483"/>
    </source>
</evidence>
<keyword evidence="1" id="KW-1133">Transmembrane helix</keyword>
<keyword evidence="2" id="KW-0732">Signal</keyword>
<feature type="transmembrane region" description="Helical" evidence="1">
    <location>
        <begin position="237"/>
        <end position="259"/>
    </location>
</feature>
<accession>A0ABP0FLI6</accession>
<proteinExistence type="predicted"/>
<evidence type="ECO:0000256" key="2">
    <source>
        <dbReference type="SAM" id="SignalP"/>
    </source>
</evidence>
<keyword evidence="1" id="KW-0472">Membrane</keyword>
<comment type="caution">
    <text evidence="3">The sequence shown here is derived from an EMBL/GenBank/DDBJ whole genome shotgun (WGS) entry which is preliminary data.</text>
</comment>
<gene>
    <name evidence="3" type="ORF">CVLEPA_LOCUS10765</name>
</gene>
<organism evidence="3 4">
    <name type="scientific">Clavelina lepadiformis</name>
    <name type="common">Light-bulb sea squirt</name>
    <name type="synonym">Ascidia lepadiformis</name>
    <dbReference type="NCBI Taxonomy" id="159417"/>
    <lineage>
        <taxon>Eukaryota</taxon>
        <taxon>Metazoa</taxon>
        <taxon>Chordata</taxon>
        <taxon>Tunicata</taxon>
        <taxon>Ascidiacea</taxon>
        <taxon>Aplousobranchia</taxon>
        <taxon>Clavelinidae</taxon>
        <taxon>Clavelina</taxon>
    </lineage>
</organism>
<keyword evidence="4" id="KW-1185">Reference proteome</keyword>
<name>A0ABP0FLI6_CLALP</name>
<sequence>MTTLGLVALVVMLTGIQQAGSQSCGTAFATDESTLHFLYSIDKLFVIPVIQQCRNCNFSPNLLDITENDVVQIEIYIGNSYDRRDNIYEPGGTRLGAKRNWCGLYTSSQSGDCVITDRSNVCEKEIQKIATWPPKITSHGCTFDVFITFTVLKCKGSTTASATTIKETSTAAATSEQPQHTTLHQTSSKPAFVKNVKTTSVVVTNITTKYPLPTSEDTTPKTISPMPRSRKISTETWLTITIVLGILLVISNLIIAVLVQKFICQSRYSSDTEIAATVDAEPSTSNTYEMERNSNEYEMEPVSNNEYELATPQTDPIYAVAHHPSTNDQQTTYATARDTPYSGEMISNVLYRQFDENGTD</sequence>